<proteinExistence type="predicted"/>
<reference evidence="1" key="1">
    <citation type="submission" date="2014-11" db="EMBL/GenBank/DDBJ databases">
        <authorList>
            <person name="Amaro Gonzalez C."/>
        </authorList>
    </citation>
    <scope>NUCLEOTIDE SEQUENCE</scope>
</reference>
<evidence type="ECO:0000313" key="1">
    <source>
        <dbReference type="EMBL" id="JAH09783.1"/>
    </source>
</evidence>
<name>A0A0E9Q0Z9_ANGAN</name>
<organism evidence="1">
    <name type="scientific">Anguilla anguilla</name>
    <name type="common">European freshwater eel</name>
    <name type="synonym">Muraena anguilla</name>
    <dbReference type="NCBI Taxonomy" id="7936"/>
    <lineage>
        <taxon>Eukaryota</taxon>
        <taxon>Metazoa</taxon>
        <taxon>Chordata</taxon>
        <taxon>Craniata</taxon>
        <taxon>Vertebrata</taxon>
        <taxon>Euteleostomi</taxon>
        <taxon>Actinopterygii</taxon>
        <taxon>Neopterygii</taxon>
        <taxon>Teleostei</taxon>
        <taxon>Anguilliformes</taxon>
        <taxon>Anguillidae</taxon>
        <taxon>Anguilla</taxon>
    </lineage>
</organism>
<dbReference type="AlphaFoldDB" id="A0A0E9Q0Z9"/>
<accession>A0A0E9Q0Z9</accession>
<dbReference type="EMBL" id="GBXM01098794">
    <property type="protein sequence ID" value="JAH09783.1"/>
    <property type="molecule type" value="Transcribed_RNA"/>
</dbReference>
<sequence>MSYAKKTGPVFTLKYECFMFT</sequence>
<protein>
    <submittedName>
        <fullName evidence="1">Uncharacterized protein</fullName>
    </submittedName>
</protein>
<reference evidence="1" key="2">
    <citation type="journal article" date="2015" name="Fish Shellfish Immunol.">
        <title>Early steps in the European eel (Anguilla anguilla)-Vibrio vulnificus interaction in the gills: Role of the RtxA13 toxin.</title>
        <authorList>
            <person name="Callol A."/>
            <person name="Pajuelo D."/>
            <person name="Ebbesson L."/>
            <person name="Teles M."/>
            <person name="MacKenzie S."/>
            <person name="Amaro C."/>
        </authorList>
    </citation>
    <scope>NUCLEOTIDE SEQUENCE</scope>
</reference>